<dbReference type="GO" id="GO:0016705">
    <property type="term" value="F:oxidoreductase activity, acting on paired donors, with incorporation or reduction of molecular oxygen"/>
    <property type="evidence" value="ECO:0007669"/>
    <property type="project" value="InterPro"/>
</dbReference>
<gene>
    <name evidence="2" type="ORF">LUZ62_029956</name>
</gene>
<reference evidence="2" key="1">
    <citation type="submission" date="2022-08" db="EMBL/GenBank/DDBJ databases">
        <authorList>
            <person name="Marques A."/>
        </authorList>
    </citation>
    <scope>NUCLEOTIDE SEQUENCE</scope>
    <source>
        <strain evidence="2">RhyPub2mFocal</strain>
        <tissue evidence="2">Leaves</tissue>
    </source>
</reference>
<evidence type="ECO:0000313" key="2">
    <source>
        <dbReference type="EMBL" id="KAJ4817390.1"/>
    </source>
</evidence>
<comment type="caution">
    <text evidence="2">The sequence shown here is derived from an EMBL/GenBank/DDBJ whole genome shotgun (WGS) entry which is preliminary data.</text>
</comment>
<evidence type="ECO:0000313" key="3">
    <source>
        <dbReference type="Proteomes" id="UP001140206"/>
    </source>
</evidence>
<protein>
    <submittedName>
        <fullName evidence="2">Cytochrome p450 79a2</fullName>
    </submittedName>
</protein>
<dbReference type="Gene3D" id="1.10.630.10">
    <property type="entry name" value="Cytochrome P450"/>
    <property type="match status" value="1"/>
</dbReference>
<dbReference type="Pfam" id="PF00067">
    <property type="entry name" value="p450"/>
    <property type="match status" value="1"/>
</dbReference>
<dbReference type="InterPro" id="IPR001128">
    <property type="entry name" value="Cyt_P450"/>
</dbReference>
<dbReference type="AlphaFoldDB" id="A0AAV8HL49"/>
<dbReference type="PANTHER" id="PTHR24281">
    <property type="entry name" value="STEROID 21-HYDROXYLASE-RELATED"/>
    <property type="match status" value="1"/>
</dbReference>
<feature type="region of interest" description="Disordered" evidence="1">
    <location>
        <begin position="162"/>
        <end position="190"/>
    </location>
</feature>
<dbReference type="GO" id="GO:0020037">
    <property type="term" value="F:heme binding"/>
    <property type="evidence" value="ECO:0007669"/>
    <property type="project" value="InterPro"/>
</dbReference>
<dbReference type="SUPFAM" id="SSF48264">
    <property type="entry name" value="Cytochrome P450"/>
    <property type="match status" value="1"/>
</dbReference>
<keyword evidence="3" id="KW-1185">Reference proteome</keyword>
<organism evidence="2 3">
    <name type="scientific">Rhynchospora pubera</name>
    <dbReference type="NCBI Taxonomy" id="906938"/>
    <lineage>
        <taxon>Eukaryota</taxon>
        <taxon>Viridiplantae</taxon>
        <taxon>Streptophyta</taxon>
        <taxon>Embryophyta</taxon>
        <taxon>Tracheophyta</taxon>
        <taxon>Spermatophyta</taxon>
        <taxon>Magnoliopsida</taxon>
        <taxon>Liliopsida</taxon>
        <taxon>Poales</taxon>
        <taxon>Cyperaceae</taxon>
        <taxon>Cyperoideae</taxon>
        <taxon>Rhynchosporeae</taxon>
        <taxon>Rhynchospora</taxon>
    </lineage>
</organism>
<accession>A0AAV8HL49</accession>
<dbReference type="GO" id="GO:0005506">
    <property type="term" value="F:iron ion binding"/>
    <property type="evidence" value="ECO:0007669"/>
    <property type="project" value="InterPro"/>
</dbReference>
<dbReference type="EMBL" id="JAMFTS010000001">
    <property type="protein sequence ID" value="KAJ4817390.1"/>
    <property type="molecule type" value="Genomic_DNA"/>
</dbReference>
<evidence type="ECO:0000256" key="1">
    <source>
        <dbReference type="SAM" id="MobiDB-lite"/>
    </source>
</evidence>
<dbReference type="InterPro" id="IPR002401">
    <property type="entry name" value="Cyt_P450_E_grp-I"/>
</dbReference>
<sequence length="190" mass="21034">MLRDKKGRPVLTPDEIKAQLTEIMMAAVDNPSNAVEWILAEMMKNPEILQKAVDEIDYIVGKDPRLIQEADIPQLNYLKACIREAFRLHPIAPFNVPHVAMEDTNVAGYLIPKGSHVLLSRVGLGRNPEIWHKPLEFNPERHLDGGSSELALVEPDMRKNSLRLKKSSRDSTAVGGALAPSAPVVDPPLP</sequence>
<name>A0AAV8HL49_9POAL</name>
<dbReference type="GO" id="GO:0004497">
    <property type="term" value="F:monooxygenase activity"/>
    <property type="evidence" value="ECO:0007669"/>
    <property type="project" value="InterPro"/>
</dbReference>
<dbReference type="PRINTS" id="PR00463">
    <property type="entry name" value="EP450I"/>
</dbReference>
<dbReference type="InterPro" id="IPR036396">
    <property type="entry name" value="Cyt_P450_sf"/>
</dbReference>
<dbReference type="Proteomes" id="UP001140206">
    <property type="component" value="Chromosome 1"/>
</dbReference>
<proteinExistence type="predicted"/>